<keyword evidence="2" id="KW-0645">Protease</keyword>
<dbReference type="SMART" id="SM00460">
    <property type="entry name" value="TGc"/>
    <property type="match status" value="1"/>
</dbReference>
<accession>A0A5E8H6G0</accession>
<dbReference type="GO" id="GO:0008233">
    <property type="term" value="F:peptidase activity"/>
    <property type="evidence" value="ECO:0007669"/>
    <property type="project" value="UniProtKB-KW"/>
</dbReference>
<dbReference type="Proteomes" id="UP000004703">
    <property type="component" value="Chromosome"/>
</dbReference>
<dbReference type="InterPro" id="IPR013589">
    <property type="entry name" value="Bac_transglu_N"/>
</dbReference>
<name>A0A5E8H6G0_ROSAD</name>
<gene>
    <name evidence="2" type="ORF">SADFL11_4869</name>
</gene>
<dbReference type="PANTHER" id="PTHR33490:SF7">
    <property type="entry name" value="BLR2979 PROTEIN"/>
    <property type="match status" value="1"/>
</dbReference>
<dbReference type="AlphaFoldDB" id="A0A5E8H6G0"/>
<dbReference type="GO" id="GO:0006508">
    <property type="term" value="P:proteolysis"/>
    <property type="evidence" value="ECO:0007669"/>
    <property type="project" value="UniProtKB-KW"/>
</dbReference>
<comment type="caution">
    <text evidence="2">The sequence shown here is derived from an EMBL/GenBank/DDBJ whole genome shotgun (WGS) entry which is preliminary data.</text>
</comment>
<keyword evidence="2" id="KW-0378">Hydrolase</keyword>
<reference evidence="2 3" key="1">
    <citation type="submission" date="2008-01" db="EMBL/GenBank/DDBJ databases">
        <authorList>
            <person name="Wagner-Dobler I."/>
            <person name="Ferriera S."/>
            <person name="Johnson J."/>
            <person name="Kravitz S."/>
            <person name="Beeson K."/>
            <person name="Sutton G."/>
            <person name="Rogers Y.-H."/>
            <person name="Friedman R."/>
            <person name="Frazier M."/>
            <person name="Venter J.C."/>
        </authorList>
    </citation>
    <scope>NUCLEOTIDE SEQUENCE [LARGE SCALE GENOMIC DNA]</scope>
    <source>
        <strain evidence="3">DSM 17067 / NCIMB 14079 / DFL-11</strain>
    </source>
</reference>
<organism evidence="2 3">
    <name type="scientific">Roseibium alexandrii (strain DSM 17067 / NCIMB 14079 / DFL-11)</name>
    <name type="common">Labrenzia alexandrii</name>
    <dbReference type="NCBI Taxonomy" id="244592"/>
    <lineage>
        <taxon>Bacteria</taxon>
        <taxon>Pseudomonadati</taxon>
        <taxon>Pseudomonadota</taxon>
        <taxon>Alphaproteobacteria</taxon>
        <taxon>Hyphomicrobiales</taxon>
        <taxon>Stappiaceae</taxon>
        <taxon>Roseibium</taxon>
    </lineage>
</organism>
<evidence type="ECO:0000313" key="2">
    <source>
        <dbReference type="EMBL" id="EEE47580.1"/>
    </source>
</evidence>
<dbReference type="SUPFAM" id="SSF54001">
    <property type="entry name" value="Cysteine proteinases"/>
    <property type="match status" value="1"/>
</dbReference>
<feature type="domain" description="Transglutaminase-like" evidence="1">
    <location>
        <begin position="176"/>
        <end position="247"/>
    </location>
</feature>
<dbReference type="RefSeq" id="WP_008196715.1">
    <property type="nucleotide sequence ID" value="NZ_CM011002.1"/>
</dbReference>
<dbReference type="Gene3D" id="3.10.620.30">
    <property type="match status" value="1"/>
</dbReference>
<dbReference type="PANTHER" id="PTHR33490">
    <property type="entry name" value="BLR5614 PROTEIN-RELATED"/>
    <property type="match status" value="1"/>
</dbReference>
<sequence length="291" mass="31747">MRYEIRLTVGYDYGAPSEHARTLVRLLPSDVAGKQIVPSRLLTVGPKPQERHDTRDFFGNVMTVLVFHEPIDKIEVSLKATVERLQPAASLDFSPDLQKLEQEVLANRNLTAVAPAHYTGISPRVPADPAITEFAKSQAGKGLSTMSIVESIGKALHEQMRFDPEATEVSTPPAEAYSKRHGVCQDFSHIMISGLRSLGIPAGYVSGFLRTLPPKGQPRLEGADAMHAWVCAWCGIETGWIEYDPTNACIAGSDHIVVAYGRDYSDVAPVKGVLRSSGDQSSFHSVDVRPL</sequence>
<protein>
    <submittedName>
        <fullName evidence="2">Transglutaminase-like enzyme, putative cysteine protease</fullName>
    </submittedName>
</protein>
<reference evidence="2 3" key="2">
    <citation type="submission" date="2013-04" db="EMBL/GenBank/DDBJ databases">
        <authorList>
            <person name="Fiebig A."/>
            <person name="Pradella S."/>
            <person name="Wagner-Doebler I."/>
        </authorList>
    </citation>
    <scope>NUCLEOTIDE SEQUENCE [LARGE SCALE GENOMIC DNA]</scope>
    <source>
        <strain evidence="3">DSM 17067 / NCIMB 14079 / DFL-11</strain>
    </source>
</reference>
<evidence type="ECO:0000259" key="1">
    <source>
        <dbReference type="SMART" id="SM00460"/>
    </source>
</evidence>
<dbReference type="Pfam" id="PF01841">
    <property type="entry name" value="Transglut_core"/>
    <property type="match status" value="1"/>
</dbReference>
<evidence type="ECO:0000313" key="3">
    <source>
        <dbReference type="Proteomes" id="UP000004703"/>
    </source>
</evidence>
<dbReference type="EMBL" id="ACCU02000004">
    <property type="protein sequence ID" value="EEE47580.1"/>
    <property type="molecule type" value="Genomic_DNA"/>
</dbReference>
<dbReference type="InterPro" id="IPR038765">
    <property type="entry name" value="Papain-like_cys_pep_sf"/>
</dbReference>
<dbReference type="Pfam" id="PF08379">
    <property type="entry name" value="Bact_transglu_N"/>
    <property type="match status" value="1"/>
</dbReference>
<proteinExistence type="predicted"/>
<dbReference type="InterPro" id="IPR002931">
    <property type="entry name" value="Transglutaminase-like"/>
</dbReference>